<evidence type="ECO:0000313" key="2">
    <source>
        <dbReference type="Proteomes" id="UP001497535"/>
    </source>
</evidence>
<gene>
    <name evidence="1" type="ORF">MENTE1834_LOCUS38415</name>
</gene>
<sequence length="228" mass="25240">MKSKSIYNIALAVTILLLLLLGGKVNNTATADGEEEDEVLQAEQNGRPVGLADHILKKDKVTLAEGSRSAVTEEDYEEYRKNSPDACDVRLGEKKGEDGYIIVSYSKNSKAAQKGCTLDLFTNLEKKIEFETFLKNDNGGGPEGCVKEEDDNYNDNVLPFAYSHPADLSEILKEPIQGKSGKGCNSKICLEETCIQKTGLELRWVTIKNETIDYVNLLLNPSKKTRFV</sequence>
<accession>A0ACB1AGE6</accession>
<evidence type="ECO:0000313" key="1">
    <source>
        <dbReference type="EMBL" id="CAK5090619.1"/>
    </source>
</evidence>
<keyword evidence="2" id="KW-1185">Reference proteome</keyword>
<proteinExistence type="predicted"/>
<comment type="caution">
    <text evidence="1">The sequence shown here is derived from an EMBL/GenBank/DDBJ whole genome shotgun (WGS) entry which is preliminary data.</text>
</comment>
<organism evidence="1 2">
    <name type="scientific">Meloidogyne enterolobii</name>
    <name type="common">Root-knot nematode worm</name>
    <name type="synonym">Meloidogyne mayaguensis</name>
    <dbReference type="NCBI Taxonomy" id="390850"/>
    <lineage>
        <taxon>Eukaryota</taxon>
        <taxon>Metazoa</taxon>
        <taxon>Ecdysozoa</taxon>
        <taxon>Nematoda</taxon>
        <taxon>Chromadorea</taxon>
        <taxon>Rhabditida</taxon>
        <taxon>Tylenchina</taxon>
        <taxon>Tylenchomorpha</taxon>
        <taxon>Tylenchoidea</taxon>
        <taxon>Meloidogynidae</taxon>
        <taxon>Meloidogyninae</taxon>
        <taxon>Meloidogyne</taxon>
    </lineage>
</organism>
<dbReference type="EMBL" id="CAVMJV010000083">
    <property type="protein sequence ID" value="CAK5090619.1"/>
    <property type="molecule type" value="Genomic_DNA"/>
</dbReference>
<protein>
    <submittedName>
        <fullName evidence="1">Uncharacterized protein</fullName>
    </submittedName>
</protein>
<reference evidence="1" key="1">
    <citation type="submission" date="2023-11" db="EMBL/GenBank/DDBJ databases">
        <authorList>
            <person name="Poullet M."/>
        </authorList>
    </citation>
    <scope>NUCLEOTIDE SEQUENCE</scope>
    <source>
        <strain evidence="1">E1834</strain>
    </source>
</reference>
<dbReference type="Proteomes" id="UP001497535">
    <property type="component" value="Unassembled WGS sequence"/>
</dbReference>
<name>A0ACB1AGE6_MELEN</name>